<feature type="domain" description="DNA methylase adenine-specific" evidence="8">
    <location>
        <begin position="2"/>
        <end position="264"/>
    </location>
</feature>
<dbReference type="Gene3D" id="3.40.50.150">
    <property type="entry name" value="Vaccinia Virus protein VP39"/>
    <property type="match status" value="1"/>
</dbReference>
<evidence type="ECO:0000256" key="6">
    <source>
        <dbReference type="ARBA" id="ARBA00023125"/>
    </source>
</evidence>
<organism evidence="9 10">
    <name type="scientific">Ethanoligenens harbinense (strain DSM 18485 / JCM 12961 / CGMCC 1.5033 / YUAN-3)</name>
    <dbReference type="NCBI Taxonomy" id="663278"/>
    <lineage>
        <taxon>Bacteria</taxon>
        <taxon>Bacillati</taxon>
        <taxon>Bacillota</taxon>
        <taxon>Clostridia</taxon>
        <taxon>Eubacteriales</taxon>
        <taxon>Oscillospiraceae</taxon>
        <taxon>Ethanoligenens</taxon>
    </lineage>
</organism>
<keyword evidence="4" id="KW-0949">S-adenosyl-L-methionine</keyword>
<evidence type="ECO:0000256" key="7">
    <source>
        <dbReference type="ARBA" id="ARBA00047942"/>
    </source>
</evidence>
<dbReference type="InterPro" id="IPR003356">
    <property type="entry name" value="DNA_methylase_A-5"/>
</dbReference>
<dbReference type="GO" id="GO:0003677">
    <property type="term" value="F:DNA binding"/>
    <property type="evidence" value="ECO:0007669"/>
    <property type="project" value="UniProtKB-KW"/>
</dbReference>
<evidence type="ECO:0000256" key="1">
    <source>
        <dbReference type="ARBA" id="ARBA00011900"/>
    </source>
</evidence>
<dbReference type="eggNOG" id="COG0286">
    <property type="taxonomic scope" value="Bacteria"/>
</dbReference>
<evidence type="ECO:0000256" key="4">
    <source>
        <dbReference type="ARBA" id="ARBA00022691"/>
    </source>
</evidence>
<dbReference type="CDD" id="cd02440">
    <property type="entry name" value="AdoMet_MTases"/>
    <property type="match status" value="1"/>
</dbReference>
<evidence type="ECO:0000256" key="2">
    <source>
        <dbReference type="ARBA" id="ARBA00022603"/>
    </source>
</evidence>
<dbReference type="GO" id="GO:0009007">
    <property type="term" value="F:site-specific DNA-methyltransferase (adenine-specific) activity"/>
    <property type="evidence" value="ECO:0007669"/>
    <property type="project" value="UniProtKB-EC"/>
</dbReference>
<dbReference type="EMBL" id="CP002400">
    <property type="protein sequence ID" value="ADU27327.1"/>
    <property type="molecule type" value="Genomic_DNA"/>
</dbReference>
<sequence>MKDEVLIDPAAGTGGMLSAGIEYATELNNQALIEVYGQELNEKTYAICKSDTMIKGKGYKNIHLGNSFTEDALPHETFHYMLCNPPFGVEWKKYEKFIRDENERGFAGRFGAGLPRVSDGSLLFLQHMISKMMEYDEKAEGLTGCRLAIVFNGSPLFTGDAGSGESEIRRWIIENGWLETIIALPDQLFYNTGILTYVWIVTNRKKGVRKGKIQLIDGTSFFERMRKPLGEKRKLISEEQKDELTRIYGKFVEGEFCKIFDEDDFAYWKVTVERPLRLNFQASAERIKRIREQTAFANLATSRKRKPAEHDAEVAEGKKQQEAALAAVATLDGAVLYKNRAEFSKLLHKAFKKAGLDVKAPLLKAVLAGLSEKDETADICTDAKGNPEPDTDLRDTEQIPFKDDIAAYVQREVLPYAPDAWVDESKTKKGYEIPFARFFSSFEELGNADGTLRKIQSLGQKIQIAINGLFDQEKDSNIDALISDFLQQAEMLETYKRQLIINITTHGLDTALSCKSSGIDWVGEIPCDWEVFPLRAIAHENNTKNTEMLSENLLSLSYGRIIQKDIETNTGLLPASFEGYQIVEPGYVVLRLTDLQNDKRSLRTGYVKETGIITSAYLSLVVHDGRILPRYFAYLLHAYDLKKVFYTLGGGVRQSLKYSDFKMLPILVPPIPTQEKIIAYIEDKISREG</sequence>
<dbReference type="eggNOG" id="COG0732">
    <property type="taxonomic scope" value="Bacteria"/>
</dbReference>
<evidence type="ECO:0000313" key="10">
    <source>
        <dbReference type="Proteomes" id="UP000001551"/>
    </source>
</evidence>
<dbReference type="InterPro" id="IPR051537">
    <property type="entry name" value="DNA_Adenine_Mtase"/>
</dbReference>
<keyword evidence="5" id="KW-0680">Restriction system</keyword>
<dbReference type="KEGG" id="eha:Ethha_1802"/>
<evidence type="ECO:0000256" key="5">
    <source>
        <dbReference type="ARBA" id="ARBA00022747"/>
    </source>
</evidence>
<keyword evidence="3" id="KW-0808">Transferase</keyword>
<dbReference type="PROSITE" id="PS00092">
    <property type="entry name" value="N6_MTASE"/>
    <property type="match status" value="1"/>
</dbReference>
<dbReference type="InterPro" id="IPR044946">
    <property type="entry name" value="Restrct_endonuc_typeI_TRD_sf"/>
</dbReference>
<gene>
    <name evidence="9" type="ordered locus">Ethha_1802</name>
</gene>
<dbReference type="EC" id="2.1.1.72" evidence="1"/>
<dbReference type="Proteomes" id="UP000001551">
    <property type="component" value="Chromosome"/>
</dbReference>
<name>E6U9P1_ETHHY</name>
<protein>
    <recommendedName>
        <fullName evidence="1">site-specific DNA-methyltransferase (adenine-specific)</fullName>
        <ecNumber evidence="1">2.1.1.72</ecNumber>
    </recommendedName>
</protein>
<keyword evidence="10" id="KW-1185">Reference proteome</keyword>
<comment type="catalytic activity">
    <reaction evidence="7">
        <text>a 2'-deoxyadenosine in DNA + S-adenosyl-L-methionine = an N(6)-methyl-2'-deoxyadenosine in DNA + S-adenosyl-L-homocysteine + H(+)</text>
        <dbReference type="Rhea" id="RHEA:15197"/>
        <dbReference type="Rhea" id="RHEA-COMP:12418"/>
        <dbReference type="Rhea" id="RHEA-COMP:12419"/>
        <dbReference type="ChEBI" id="CHEBI:15378"/>
        <dbReference type="ChEBI" id="CHEBI:57856"/>
        <dbReference type="ChEBI" id="CHEBI:59789"/>
        <dbReference type="ChEBI" id="CHEBI:90615"/>
        <dbReference type="ChEBI" id="CHEBI:90616"/>
        <dbReference type="EC" id="2.1.1.72"/>
    </reaction>
</comment>
<reference evidence="9 10" key="1">
    <citation type="submission" date="2010-12" db="EMBL/GenBank/DDBJ databases">
        <title>Complete sequence of Ethanoligenens harbinense YUAN-3.</title>
        <authorList>
            <person name="Lucas S."/>
            <person name="Copeland A."/>
            <person name="Lapidus A."/>
            <person name="Cheng J.-F."/>
            <person name="Bruce D."/>
            <person name="Goodwin L."/>
            <person name="Pitluck S."/>
            <person name="Chertkov O."/>
            <person name="Misra M."/>
            <person name="Detter J.C."/>
            <person name="Han C."/>
            <person name="Tapia R."/>
            <person name="Land M."/>
            <person name="Hauser L."/>
            <person name="Jeffries C."/>
            <person name="Kyrpides N."/>
            <person name="Ivanova N."/>
            <person name="Mikhailova N."/>
            <person name="Wang A."/>
            <person name="Mouttaki H."/>
            <person name="He Z."/>
            <person name="Zhou J."/>
            <person name="Hemme C.L."/>
            <person name="Woyke T."/>
        </authorList>
    </citation>
    <scope>NUCLEOTIDE SEQUENCE [LARGE SCALE GENOMIC DNA]</scope>
    <source>
        <strain evidence="10">DSM 18485 / JCM 12961 / CGMCC 1.5033 / YUAN-3</strain>
    </source>
</reference>
<dbReference type="GO" id="GO:0008170">
    <property type="term" value="F:N-methyltransferase activity"/>
    <property type="evidence" value="ECO:0007669"/>
    <property type="project" value="InterPro"/>
</dbReference>
<dbReference type="GO" id="GO:0032259">
    <property type="term" value="P:methylation"/>
    <property type="evidence" value="ECO:0007669"/>
    <property type="project" value="UniProtKB-KW"/>
</dbReference>
<keyword evidence="6" id="KW-0238">DNA-binding</keyword>
<dbReference type="STRING" id="663278.Ethha_1802"/>
<dbReference type="PANTHER" id="PTHR42933">
    <property type="entry name" value="SLR6095 PROTEIN"/>
    <property type="match status" value="1"/>
</dbReference>
<dbReference type="InterPro" id="IPR029063">
    <property type="entry name" value="SAM-dependent_MTases_sf"/>
</dbReference>
<accession>E6U9P1</accession>
<dbReference type="AlphaFoldDB" id="E6U9P1"/>
<dbReference type="Gene3D" id="3.90.220.20">
    <property type="entry name" value="DNA methylase specificity domains"/>
    <property type="match status" value="1"/>
</dbReference>
<dbReference type="Pfam" id="PF02384">
    <property type="entry name" value="N6_Mtase"/>
    <property type="match status" value="1"/>
</dbReference>
<dbReference type="HOGENOM" id="CLU_399415_0_0_9"/>
<evidence type="ECO:0000259" key="8">
    <source>
        <dbReference type="Pfam" id="PF02384"/>
    </source>
</evidence>
<evidence type="ECO:0000313" key="9">
    <source>
        <dbReference type="EMBL" id="ADU27327.1"/>
    </source>
</evidence>
<dbReference type="SUPFAM" id="SSF53335">
    <property type="entry name" value="S-adenosyl-L-methionine-dependent methyltransferases"/>
    <property type="match status" value="1"/>
</dbReference>
<dbReference type="PANTHER" id="PTHR42933:SF3">
    <property type="entry name" value="TYPE I RESTRICTION ENZYME MJAVIII METHYLASE SUBUNIT"/>
    <property type="match status" value="1"/>
</dbReference>
<keyword evidence="2 9" id="KW-0489">Methyltransferase</keyword>
<dbReference type="SUPFAM" id="SSF116734">
    <property type="entry name" value="DNA methylase specificity domain"/>
    <property type="match status" value="1"/>
</dbReference>
<dbReference type="GO" id="GO:0009307">
    <property type="term" value="P:DNA restriction-modification system"/>
    <property type="evidence" value="ECO:0007669"/>
    <property type="project" value="UniProtKB-KW"/>
</dbReference>
<dbReference type="InterPro" id="IPR002052">
    <property type="entry name" value="DNA_methylase_N6_adenine_CS"/>
</dbReference>
<evidence type="ECO:0000256" key="3">
    <source>
        <dbReference type="ARBA" id="ARBA00022679"/>
    </source>
</evidence>
<dbReference type="Gene3D" id="1.10.287.1120">
    <property type="entry name" value="Bipartite methylase S protein"/>
    <property type="match status" value="1"/>
</dbReference>
<proteinExistence type="predicted"/>